<dbReference type="InterPro" id="IPR032821">
    <property type="entry name" value="PKS_assoc"/>
</dbReference>
<keyword evidence="1" id="KW-0808">Transferase</keyword>
<dbReference type="SMART" id="SM00827">
    <property type="entry name" value="PKS_AT"/>
    <property type="match status" value="1"/>
</dbReference>
<evidence type="ECO:0000313" key="4">
    <source>
        <dbReference type="EMBL" id="MBU3871583.1"/>
    </source>
</evidence>
<reference evidence="4 5" key="1">
    <citation type="submission" date="2021-06" db="EMBL/GenBank/DDBJ databases">
        <authorList>
            <person name="Pan X."/>
        </authorList>
    </citation>
    <scope>NUCLEOTIDE SEQUENCE [LARGE SCALE GENOMIC DNA]</scope>
    <source>
        <strain evidence="4 5">4503</strain>
    </source>
</reference>
<dbReference type="PANTHER" id="PTHR43775:SF51">
    <property type="entry name" value="INACTIVE PHENOLPHTHIOCEROL SYNTHESIS POLYKETIDE SYNTHASE TYPE I PKS1-RELATED"/>
    <property type="match status" value="1"/>
</dbReference>
<dbReference type="Proteomes" id="UP000720508">
    <property type="component" value="Unassembled WGS sequence"/>
</dbReference>
<protein>
    <submittedName>
        <fullName evidence="4">Acyltransferase domain-containing protein</fullName>
    </submittedName>
</protein>
<keyword evidence="4" id="KW-0012">Acyltransferase</keyword>
<keyword evidence="2" id="KW-0511">Multifunctional enzyme</keyword>
<sequence>GVVPKTLHIDEPSKEVDWSAGEVRLLTEAAEWPETGHPRRAAVSSFGVSGTNAHTILEQAPETEPVEVADAQVAEGPVAWVVSGRSVAGLQAQAERLREFVAARPELGVSDVALSLATTRSPFEHRGVVTGADREELLARLGALAADEAAAGVTRGVAEVRGRSVFVFPGQGAQWVGMAVGLLESSPVFAEAVGECESALSAYVDWSLAEVLRGAEGAPGFDRVDVVQPVLFAVMVSLAKLWRSVGVEPDAVMGHSQG</sequence>
<comment type="caution">
    <text evidence="4">The sequence shown here is derived from an EMBL/GenBank/DDBJ whole genome shotgun (WGS) entry which is preliminary data.</text>
</comment>
<dbReference type="RefSeq" id="WP_216348103.1">
    <property type="nucleotide sequence ID" value="NZ_JAHLEM010001148.1"/>
</dbReference>
<evidence type="ECO:0000313" key="5">
    <source>
        <dbReference type="Proteomes" id="UP000720508"/>
    </source>
</evidence>
<name>A0ABS6CX92_9ACTN</name>
<dbReference type="EMBL" id="JAHLEM010001148">
    <property type="protein sequence ID" value="MBU3871583.1"/>
    <property type="molecule type" value="Genomic_DNA"/>
</dbReference>
<accession>A0ABS6CX92</accession>
<keyword evidence="5" id="KW-1185">Reference proteome</keyword>
<feature type="non-terminal residue" evidence="4">
    <location>
        <position position="1"/>
    </location>
</feature>
<gene>
    <name evidence="4" type="ORF">KN815_48320</name>
</gene>
<evidence type="ECO:0000256" key="2">
    <source>
        <dbReference type="ARBA" id="ARBA00023268"/>
    </source>
</evidence>
<dbReference type="InterPro" id="IPR050091">
    <property type="entry name" value="PKS_NRPS_Biosynth_Enz"/>
</dbReference>
<proteinExistence type="predicted"/>
<dbReference type="PANTHER" id="PTHR43775">
    <property type="entry name" value="FATTY ACID SYNTHASE"/>
    <property type="match status" value="1"/>
</dbReference>
<dbReference type="InterPro" id="IPR014043">
    <property type="entry name" value="Acyl_transferase_dom"/>
</dbReference>
<evidence type="ECO:0000256" key="1">
    <source>
        <dbReference type="ARBA" id="ARBA00022679"/>
    </source>
</evidence>
<dbReference type="GO" id="GO:0016746">
    <property type="term" value="F:acyltransferase activity"/>
    <property type="evidence" value="ECO:0007669"/>
    <property type="project" value="UniProtKB-KW"/>
</dbReference>
<evidence type="ECO:0000259" key="3">
    <source>
        <dbReference type="SMART" id="SM00827"/>
    </source>
</evidence>
<dbReference type="Pfam" id="PF16197">
    <property type="entry name" value="KAsynt_C_assoc"/>
    <property type="match status" value="1"/>
</dbReference>
<organism evidence="4 5">
    <name type="scientific">Streptomyces niphimycinicus</name>
    <dbReference type="NCBI Taxonomy" id="2842201"/>
    <lineage>
        <taxon>Bacteria</taxon>
        <taxon>Bacillati</taxon>
        <taxon>Actinomycetota</taxon>
        <taxon>Actinomycetes</taxon>
        <taxon>Kitasatosporales</taxon>
        <taxon>Streptomycetaceae</taxon>
        <taxon>Streptomyces</taxon>
    </lineage>
</organism>
<dbReference type="Pfam" id="PF00698">
    <property type="entry name" value="Acyl_transf_1"/>
    <property type="match status" value="1"/>
</dbReference>
<feature type="domain" description="Malonyl-CoA:ACP transacylase (MAT)" evidence="3">
    <location>
        <begin position="167"/>
        <end position="258"/>
    </location>
</feature>
<feature type="non-terminal residue" evidence="4">
    <location>
        <position position="258"/>
    </location>
</feature>